<sequence length="148" mass="16444">MAWPTCWAVAVALAAVVWCPVQLRADQLCPTCSPPPASELLSSVSVQQHPHLHHNHHQPQLQPQPQLQHVSDTFYRIEAIKQQILSKLGLQAKPNVSSSIPHEVLLETMRIVDDTAGLQRKQQPQLELDDDDDLGRASEIISFAEPGE</sequence>
<reference evidence="3 4" key="1">
    <citation type="submission" date="2020-04" db="EMBL/GenBank/DDBJ databases">
        <authorList>
            <person name="Alioto T."/>
            <person name="Alioto T."/>
            <person name="Gomez Garrido J."/>
        </authorList>
    </citation>
    <scope>NUCLEOTIDE SEQUENCE [LARGE SCALE GENOMIC DNA]</scope>
</reference>
<evidence type="ECO:0000256" key="2">
    <source>
        <dbReference type="SAM" id="SignalP"/>
    </source>
</evidence>
<evidence type="ECO:0000256" key="1">
    <source>
        <dbReference type="SAM" id="MobiDB-lite"/>
    </source>
</evidence>
<feature type="region of interest" description="Disordered" evidence="1">
    <location>
        <begin position="116"/>
        <end position="135"/>
    </location>
</feature>
<organism evidence="3 4">
    <name type="scientific">Cloeon dipterum</name>
    <dbReference type="NCBI Taxonomy" id="197152"/>
    <lineage>
        <taxon>Eukaryota</taxon>
        <taxon>Metazoa</taxon>
        <taxon>Ecdysozoa</taxon>
        <taxon>Arthropoda</taxon>
        <taxon>Hexapoda</taxon>
        <taxon>Insecta</taxon>
        <taxon>Pterygota</taxon>
        <taxon>Palaeoptera</taxon>
        <taxon>Ephemeroptera</taxon>
        <taxon>Pisciforma</taxon>
        <taxon>Baetidae</taxon>
        <taxon>Cloeon</taxon>
    </lineage>
</organism>
<name>A0A8S1DUL8_9INSE</name>
<keyword evidence="2" id="KW-0732">Signal</keyword>
<feature type="chain" id="PRO_5035944823" description="TGF-beta propeptide domain-containing protein" evidence="2">
    <location>
        <begin position="26"/>
        <end position="148"/>
    </location>
</feature>
<comment type="caution">
    <text evidence="3">The sequence shown here is derived from an EMBL/GenBank/DDBJ whole genome shotgun (WGS) entry which is preliminary data.</text>
</comment>
<dbReference type="Proteomes" id="UP000494165">
    <property type="component" value="Unassembled WGS sequence"/>
</dbReference>
<dbReference type="AlphaFoldDB" id="A0A8S1DUL8"/>
<proteinExistence type="predicted"/>
<protein>
    <recommendedName>
        <fullName evidence="5">TGF-beta propeptide domain-containing protein</fullName>
    </recommendedName>
</protein>
<evidence type="ECO:0000313" key="4">
    <source>
        <dbReference type="Proteomes" id="UP000494165"/>
    </source>
</evidence>
<accession>A0A8S1DUL8</accession>
<feature type="signal peptide" evidence="2">
    <location>
        <begin position="1"/>
        <end position="25"/>
    </location>
</feature>
<dbReference type="EMBL" id="CADEPI010000461">
    <property type="protein sequence ID" value="CAB3386200.1"/>
    <property type="molecule type" value="Genomic_DNA"/>
</dbReference>
<evidence type="ECO:0008006" key="5">
    <source>
        <dbReference type="Google" id="ProtNLM"/>
    </source>
</evidence>
<gene>
    <name evidence="3" type="ORF">CLODIP_2_CD09090</name>
</gene>
<dbReference type="OrthoDB" id="6516235at2759"/>
<keyword evidence="4" id="KW-1185">Reference proteome</keyword>
<evidence type="ECO:0000313" key="3">
    <source>
        <dbReference type="EMBL" id="CAB3386200.1"/>
    </source>
</evidence>
<dbReference type="Gene3D" id="2.60.120.970">
    <property type="match status" value="1"/>
</dbReference>